<keyword evidence="1" id="KW-1133">Transmembrane helix</keyword>
<proteinExistence type="predicted"/>
<sequence>MTSVKGAIGSIIRAFLGTLCTPFVVALAVVTKIAYFIPLLVQWHFGEEMGKDGSIGGHGELYEYDEDDVNGINFGWIDDVVRDM</sequence>
<evidence type="ECO:0000313" key="3">
    <source>
        <dbReference type="Proteomes" id="UP000800035"/>
    </source>
</evidence>
<dbReference type="Proteomes" id="UP000800035">
    <property type="component" value="Unassembled WGS sequence"/>
</dbReference>
<keyword evidence="1" id="KW-0472">Membrane</keyword>
<keyword evidence="3" id="KW-1185">Reference proteome</keyword>
<protein>
    <submittedName>
        <fullName evidence="2">Uncharacterized protein</fullName>
    </submittedName>
</protein>
<feature type="transmembrane region" description="Helical" evidence="1">
    <location>
        <begin position="12"/>
        <end position="37"/>
    </location>
</feature>
<evidence type="ECO:0000313" key="2">
    <source>
        <dbReference type="EMBL" id="KAF1962626.1"/>
    </source>
</evidence>
<gene>
    <name evidence="2" type="ORF">CC80DRAFT_487162</name>
</gene>
<dbReference type="AlphaFoldDB" id="A0A6A5UI90"/>
<accession>A0A6A5UI90</accession>
<dbReference type="EMBL" id="ML976978">
    <property type="protein sequence ID" value="KAF1962626.1"/>
    <property type="molecule type" value="Genomic_DNA"/>
</dbReference>
<keyword evidence="1" id="KW-0812">Transmembrane</keyword>
<name>A0A6A5UI90_9PLEO</name>
<evidence type="ECO:0000256" key="1">
    <source>
        <dbReference type="SAM" id="Phobius"/>
    </source>
</evidence>
<organism evidence="2 3">
    <name type="scientific">Byssothecium circinans</name>
    <dbReference type="NCBI Taxonomy" id="147558"/>
    <lineage>
        <taxon>Eukaryota</taxon>
        <taxon>Fungi</taxon>
        <taxon>Dikarya</taxon>
        <taxon>Ascomycota</taxon>
        <taxon>Pezizomycotina</taxon>
        <taxon>Dothideomycetes</taxon>
        <taxon>Pleosporomycetidae</taxon>
        <taxon>Pleosporales</taxon>
        <taxon>Massarineae</taxon>
        <taxon>Massarinaceae</taxon>
        <taxon>Byssothecium</taxon>
    </lineage>
</organism>
<reference evidence="2" key="1">
    <citation type="journal article" date="2020" name="Stud. Mycol.">
        <title>101 Dothideomycetes genomes: a test case for predicting lifestyles and emergence of pathogens.</title>
        <authorList>
            <person name="Haridas S."/>
            <person name="Albert R."/>
            <person name="Binder M."/>
            <person name="Bloem J."/>
            <person name="Labutti K."/>
            <person name="Salamov A."/>
            <person name="Andreopoulos B."/>
            <person name="Baker S."/>
            <person name="Barry K."/>
            <person name="Bills G."/>
            <person name="Bluhm B."/>
            <person name="Cannon C."/>
            <person name="Castanera R."/>
            <person name="Culley D."/>
            <person name="Daum C."/>
            <person name="Ezra D."/>
            <person name="Gonzalez J."/>
            <person name="Henrissat B."/>
            <person name="Kuo A."/>
            <person name="Liang C."/>
            <person name="Lipzen A."/>
            <person name="Lutzoni F."/>
            <person name="Magnuson J."/>
            <person name="Mondo S."/>
            <person name="Nolan M."/>
            <person name="Ohm R."/>
            <person name="Pangilinan J."/>
            <person name="Park H.-J."/>
            <person name="Ramirez L."/>
            <person name="Alfaro M."/>
            <person name="Sun H."/>
            <person name="Tritt A."/>
            <person name="Yoshinaga Y."/>
            <person name="Zwiers L.-H."/>
            <person name="Turgeon B."/>
            <person name="Goodwin S."/>
            <person name="Spatafora J."/>
            <person name="Crous P."/>
            <person name="Grigoriev I."/>
        </authorList>
    </citation>
    <scope>NUCLEOTIDE SEQUENCE</scope>
    <source>
        <strain evidence="2">CBS 675.92</strain>
    </source>
</reference>